<feature type="transmembrane region" description="Helical" evidence="1">
    <location>
        <begin position="134"/>
        <end position="155"/>
    </location>
</feature>
<proteinExistence type="predicted"/>
<keyword evidence="3" id="KW-1185">Reference proteome</keyword>
<evidence type="ECO:0000313" key="3">
    <source>
        <dbReference type="Proteomes" id="UP000296706"/>
    </source>
</evidence>
<gene>
    <name evidence="2" type="ORF">DV733_11210</name>
</gene>
<dbReference type="Proteomes" id="UP000296706">
    <property type="component" value="Chromosome"/>
</dbReference>
<organism evidence="2 3">
    <name type="scientific">Halapricum salinum</name>
    <dbReference type="NCBI Taxonomy" id="1457250"/>
    <lineage>
        <taxon>Archaea</taxon>
        <taxon>Methanobacteriati</taxon>
        <taxon>Methanobacteriota</taxon>
        <taxon>Stenosarchaea group</taxon>
        <taxon>Halobacteria</taxon>
        <taxon>Halobacteriales</taxon>
        <taxon>Haloarculaceae</taxon>
        <taxon>Halapricum</taxon>
    </lineage>
</organism>
<feature type="transmembrane region" description="Helical" evidence="1">
    <location>
        <begin position="28"/>
        <end position="49"/>
    </location>
</feature>
<feature type="transmembrane region" description="Helical" evidence="1">
    <location>
        <begin position="347"/>
        <end position="366"/>
    </location>
</feature>
<evidence type="ECO:0008006" key="4">
    <source>
        <dbReference type="Google" id="ProtNLM"/>
    </source>
</evidence>
<feature type="transmembrane region" description="Helical" evidence="1">
    <location>
        <begin position="175"/>
        <end position="197"/>
    </location>
</feature>
<evidence type="ECO:0000313" key="2">
    <source>
        <dbReference type="EMBL" id="QCC51767.1"/>
    </source>
</evidence>
<feature type="transmembrane region" description="Helical" evidence="1">
    <location>
        <begin position="314"/>
        <end position="335"/>
    </location>
</feature>
<dbReference type="EMBL" id="CP031310">
    <property type="protein sequence ID" value="QCC51767.1"/>
    <property type="molecule type" value="Genomic_DNA"/>
</dbReference>
<feature type="transmembrane region" description="Helical" evidence="1">
    <location>
        <begin position="259"/>
        <end position="282"/>
    </location>
</feature>
<reference evidence="2 3" key="1">
    <citation type="journal article" date="2019" name="Nat. Commun.">
        <title>A new type of DNA phosphorothioation-based antiviral system in archaea.</title>
        <authorList>
            <person name="Xiong L."/>
            <person name="Liu S."/>
            <person name="Chen S."/>
            <person name="Xiao Y."/>
            <person name="Zhu B."/>
            <person name="Gao Y."/>
            <person name="Zhang Y."/>
            <person name="Chen B."/>
            <person name="Luo J."/>
            <person name="Deng Z."/>
            <person name="Chen X."/>
            <person name="Wang L."/>
            <person name="Chen S."/>
        </authorList>
    </citation>
    <scope>NUCLEOTIDE SEQUENCE [LARGE SCALE GENOMIC DNA]</scope>
    <source>
        <strain evidence="2 3">CBA1105</strain>
    </source>
</reference>
<keyword evidence="1" id="KW-1133">Transmembrane helix</keyword>
<accession>A0A4D6HG64</accession>
<name>A0A4D6HG64_9EURY</name>
<dbReference type="AlphaFoldDB" id="A0A4D6HG64"/>
<sequence length="409" mass="47073">MSLASLFLTAVFLATVSFLFLRVYLPRWLAITVAAIKFTLPVLYFTFVFDLEGSVSAGGQVIVAKAPAFTIKDDVTYYLWSRHVLESGYDPLTILFSQDGMSMLWEPVGGTHVFYYWWNLLAQYLFGPYYHSPVLLNVFLTVIVGVYVTKLLYSLGFSESYSNWFLVFFLLHWDILAWTSVLNLKGTIAMCLAVAYIYHFFRLDQRSTFSWRAVVFHLSIMTGSLILLWWVRFYIIAVLLATTSLWLLYRWVPRYVIPILGLVGTPVAILAVQSVPVFTRFWETAVSRLDPVSLPFGLLKVSLSPRPWGVEPNYLFLEFAAVFHWVAFAAFCYGFARLALEHKPTRYLFVFFGLLVVTFAMSTRFQGARQRYQLVFIIALCQYHTLRLLIAHATTTTEAGYPGQWWQNT</sequence>
<evidence type="ECO:0000256" key="1">
    <source>
        <dbReference type="SAM" id="Phobius"/>
    </source>
</evidence>
<feature type="transmembrane region" description="Helical" evidence="1">
    <location>
        <begin position="233"/>
        <end position="252"/>
    </location>
</feature>
<keyword evidence="1" id="KW-0812">Transmembrane</keyword>
<protein>
    <recommendedName>
        <fullName evidence="4">Glycosyltransferase RgtA/B/C/D-like domain-containing protein</fullName>
    </recommendedName>
</protein>
<keyword evidence="1" id="KW-0472">Membrane</keyword>
<feature type="transmembrane region" description="Helical" evidence="1">
    <location>
        <begin position="209"/>
        <end position="227"/>
    </location>
</feature>
<dbReference type="KEGG" id="hsn:DV733_11210"/>